<dbReference type="OrthoDB" id="199599at2759"/>
<dbReference type="AlphaFoldDB" id="N1QA04"/>
<dbReference type="VEuPathDB" id="FungiDB:MYCFIDRAFT_181037"/>
<accession>N1QA04</accession>
<keyword evidence="2" id="KW-1185">Reference proteome</keyword>
<name>N1QA04_PSEFD</name>
<sequence>MSRQGAHCTLSGLAYYSLNTFHAYKLTHPGVEKHRWLKAIGFQSAANLDSLYVTTNLDGILKAAAV</sequence>
<dbReference type="EMBL" id="KB446555">
    <property type="protein sequence ID" value="EME87722.1"/>
    <property type="molecule type" value="Genomic_DNA"/>
</dbReference>
<gene>
    <name evidence="1" type="ORF">MYCFIDRAFT_181037</name>
</gene>
<evidence type="ECO:0000313" key="2">
    <source>
        <dbReference type="Proteomes" id="UP000016932"/>
    </source>
</evidence>
<reference evidence="1 2" key="1">
    <citation type="journal article" date="2012" name="PLoS Pathog.">
        <title>Diverse lifestyles and strategies of plant pathogenesis encoded in the genomes of eighteen Dothideomycetes fungi.</title>
        <authorList>
            <person name="Ohm R.A."/>
            <person name="Feau N."/>
            <person name="Henrissat B."/>
            <person name="Schoch C.L."/>
            <person name="Horwitz B.A."/>
            <person name="Barry K.W."/>
            <person name="Condon B.J."/>
            <person name="Copeland A.C."/>
            <person name="Dhillon B."/>
            <person name="Glaser F."/>
            <person name="Hesse C.N."/>
            <person name="Kosti I."/>
            <person name="LaButti K."/>
            <person name="Lindquist E.A."/>
            <person name="Lucas S."/>
            <person name="Salamov A.A."/>
            <person name="Bradshaw R.E."/>
            <person name="Ciuffetti L."/>
            <person name="Hamelin R.C."/>
            <person name="Kema G.H.J."/>
            <person name="Lawrence C."/>
            <person name="Scott J.A."/>
            <person name="Spatafora J.W."/>
            <person name="Turgeon B.G."/>
            <person name="de Wit P.J.G.M."/>
            <person name="Zhong S."/>
            <person name="Goodwin S.B."/>
            <person name="Grigoriev I.V."/>
        </authorList>
    </citation>
    <scope>NUCLEOTIDE SEQUENCE [LARGE SCALE GENOMIC DNA]</scope>
    <source>
        <strain evidence="1 2">CIRAD86</strain>
    </source>
</reference>
<proteinExistence type="predicted"/>
<dbReference type="KEGG" id="pfj:MYCFIDRAFT_181037"/>
<dbReference type="Proteomes" id="UP000016932">
    <property type="component" value="Unassembled WGS sequence"/>
</dbReference>
<dbReference type="GeneID" id="19334525"/>
<organism evidence="1 2">
    <name type="scientific">Pseudocercospora fijiensis (strain CIRAD86)</name>
    <name type="common">Black leaf streak disease fungus</name>
    <name type="synonym">Mycosphaerella fijiensis</name>
    <dbReference type="NCBI Taxonomy" id="383855"/>
    <lineage>
        <taxon>Eukaryota</taxon>
        <taxon>Fungi</taxon>
        <taxon>Dikarya</taxon>
        <taxon>Ascomycota</taxon>
        <taxon>Pezizomycotina</taxon>
        <taxon>Dothideomycetes</taxon>
        <taxon>Dothideomycetidae</taxon>
        <taxon>Mycosphaerellales</taxon>
        <taxon>Mycosphaerellaceae</taxon>
        <taxon>Pseudocercospora</taxon>
    </lineage>
</organism>
<dbReference type="HOGENOM" id="CLU_2832258_0_0_1"/>
<evidence type="ECO:0000313" key="1">
    <source>
        <dbReference type="EMBL" id="EME87722.1"/>
    </source>
</evidence>
<protein>
    <submittedName>
        <fullName evidence="1">Uncharacterized protein</fullName>
    </submittedName>
</protein>
<dbReference type="RefSeq" id="XP_007921058.1">
    <property type="nucleotide sequence ID" value="XM_007922867.1"/>
</dbReference>